<name>A0A8K0X5A1_9PEZI</name>
<dbReference type="PROSITE" id="PS00598">
    <property type="entry name" value="CHROMO_1"/>
    <property type="match status" value="1"/>
</dbReference>
<evidence type="ECO:0000313" key="6">
    <source>
        <dbReference type="EMBL" id="KAH7367633.1"/>
    </source>
</evidence>
<dbReference type="AlphaFoldDB" id="A0A8K0X5A1"/>
<feature type="compositionally biased region" description="Basic and acidic residues" evidence="4">
    <location>
        <begin position="56"/>
        <end position="70"/>
    </location>
</feature>
<feature type="domain" description="Chromo" evidence="5">
    <location>
        <begin position="110"/>
        <end position="172"/>
    </location>
</feature>
<dbReference type="InterPro" id="IPR023779">
    <property type="entry name" value="Chromodomain_CS"/>
</dbReference>
<accession>A0A8K0X5A1</accession>
<dbReference type="InterPro" id="IPR016197">
    <property type="entry name" value="Chromo-like_dom_sf"/>
</dbReference>
<dbReference type="Proteomes" id="UP000813385">
    <property type="component" value="Unassembled WGS sequence"/>
</dbReference>
<comment type="subunit">
    <text evidence="2">Component of the NuA4 histone acetyltransferase complex.</text>
</comment>
<dbReference type="Gene3D" id="2.40.50.40">
    <property type="match status" value="2"/>
</dbReference>
<proteinExistence type="predicted"/>
<evidence type="ECO:0000256" key="2">
    <source>
        <dbReference type="ARBA" id="ARBA00011353"/>
    </source>
</evidence>
<evidence type="ECO:0000256" key="1">
    <source>
        <dbReference type="ARBA" id="ARBA00004123"/>
    </source>
</evidence>
<feature type="compositionally biased region" description="Basic and acidic residues" evidence="4">
    <location>
        <begin position="76"/>
        <end position="86"/>
    </location>
</feature>
<dbReference type="GO" id="GO:0005634">
    <property type="term" value="C:nucleus"/>
    <property type="evidence" value="ECO:0007669"/>
    <property type="project" value="UniProtKB-SubCell"/>
</dbReference>
<dbReference type="OrthoDB" id="433924at2759"/>
<dbReference type="InterPro" id="IPR000953">
    <property type="entry name" value="Chromo/chromo_shadow_dom"/>
</dbReference>
<dbReference type="InterPro" id="IPR023780">
    <property type="entry name" value="Chromo_domain"/>
</dbReference>
<gene>
    <name evidence="6" type="ORF">B0T11DRAFT_275705</name>
</gene>
<evidence type="ECO:0000256" key="3">
    <source>
        <dbReference type="ARBA" id="ARBA00023242"/>
    </source>
</evidence>
<keyword evidence="3" id="KW-0539">Nucleus</keyword>
<dbReference type="GO" id="GO:0000792">
    <property type="term" value="C:heterochromatin"/>
    <property type="evidence" value="ECO:0007669"/>
    <property type="project" value="UniProtKB-ARBA"/>
</dbReference>
<comment type="caution">
    <text evidence="6">The sequence shown here is derived from an EMBL/GenBank/DDBJ whole genome shotgun (WGS) entry which is preliminary data.</text>
</comment>
<dbReference type="InterPro" id="IPR051219">
    <property type="entry name" value="Heterochromatin_chromo-domain"/>
</dbReference>
<dbReference type="SMART" id="SM00300">
    <property type="entry name" value="ChSh"/>
    <property type="match status" value="1"/>
</dbReference>
<evidence type="ECO:0000259" key="5">
    <source>
        <dbReference type="PROSITE" id="PS50013"/>
    </source>
</evidence>
<feature type="region of interest" description="Disordered" evidence="4">
    <location>
        <begin position="167"/>
        <end position="225"/>
    </location>
</feature>
<dbReference type="CDD" id="cd18657">
    <property type="entry name" value="CSD_Swi6"/>
    <property type="match status" value="1"/>
</dbReference>
<dbReference type="SUPFAM" id="SSF54160">
    <property type="entry name" value="Chromo domain-like"/>
    <property type="match status" value="2"/>
</dbReference>
<dbReference type="PROSITE" id="PS50013">
    <property type="entry name" value="CHROMO_2"/>
    <property type="match status" value="1"/>
</dbReference>
<sequence length="286" mass="31815">MPAHDVPRQSLLSSILSPIASWIPFQGTGPASPTMPPAISDDEQSDIELVQPDIEVPLREKRVSRSRSTDDVTNGKAKEVPVKDDVLNPEPEAEDEEEDEDEEDGDEEVFNVETILDHKVDSNGEITFRVKWEGYEKKADQTWEPEENLIEGAAEILEEYYKTHGGKDTIIEQSGRAKSGKKRPRGSTGGPAPAGAKRRRNGAANGSPPASGTANAWKPPSGSWEDEIETIDACEDEESGKLIVYLNWKAGHKTKHTTDVIYKRCPQKMLQFYEKHIRIIKNAQEV</sequence>
<dbReference type="GO" id="GO:0006338">
    <property type="term" value="P:chromatin remodeling"/>
    <property type="evidence" value="ECO:0007669"/>
    <property type="project" value="UniProtKB-ARBA"/>
</dbReference>
<dbReference type="Pfam" id="PF01393">
    <property type="entry name" value="Chromo_shadow"/>
    <property type="match status" value="1"/>
</dbReference>
<dbReference type="CDD" id="cd00024">
    <property type="entry name" value="CD_CSD"/>
    <property type="match status" value="1"/>
</dbReference>
<comment type="subcellular location">
    <subcellularLocation>
        <location evidence="1">Nucleus</location>
    </subcellularLocation>
</comment>
<dbReference type="PANTHER" id="PTHR22812">
    <property type="entry name" value="CHROMOBOX PROTEIN"/>
    <property type="match status" value="1"/>
</dbReference>
<organism evidence="6 7">
    <name type="scientific">Plectosphaerella cucumerina</name>
    <dbReference type="NCBI Taxonomy" id="40658"/>
    <lineage>
        <taxon>Eukaryota</taxon>
        <taxon>Fungi</taxon>
        <taxon>Dikarya</taxon>
        <taxon>Ascomycota</taxon>
        <taxon>Pezizomycotina</taxon>
        <taxon>Sordariomycetes</taxon>
        <taxon>Hypocreomycetidae</taxon>
        <taxon>Glomerellales</taxon>
        <taxon>Plectosphaerellaceae</taxon>
        <taxon>Plectosphaerella</taxon>
    </lineage>
</organism>
<keyword evidence="7" id="KW-1185">Reference proteome</keyword>
<feature type="compositionally biased region" description="Acidic residues" evidence="4">
    <location>
        <begin position="91"/>
        <end position="107"/>
    </location>
</feature>
<dbReference type="EMBL" id="JAGPXD010000002">
    <property type="protein sequence ID" value="KAH7367633.1"/>
    <property type="molecule type" value="Genomic_DNA"/>
</dbReference>
<dbReference type="Pfam" id="PF00385">
    <property type="entry name" value="Chromo"/>
    <property type="match status" value="1"/>
</dbReference>
<evidence type="ECO:0000256" key="4">
    <source>
        <dbReference type="SAM" id="MobiDB-lite"/>
    </source>
</evidence>
<reference evidence="6" key="1">
    <citation type="journal article" date="2021" name="Nat. Commun.">
        <title>Genetic determinants of endophytism in the Arabidopsis root mycobiome.</title>
        <authorList>
            <person name="Mesny F."/>
            <person name="Miyauchi S."/>
            <person name="Thiergart T."/>
            <person name="Pickel B."/>
            <person name="Atanasova L."/>
            <person name="Karlsson M."/>
            <person name="Huettel B."/>
            <person name="Barry K.W."/>
            <person name="Haridas S."/>
            <person name="Chen C."/>
            <person name="Bauer D."/>
            <person name="Andreopoulos W."/>
            <person name="Pangilinan J."/>
            <person name="LaButti K."/>
            <person name="Riley R."/>
            <person name="Lipzen A."/>
            <person name="Clum A."/>
            <person name="Drula E."/>
            <person name="Henrissat B."/>
            <person name="Kohler A."/>
            <person name="Grigoriev I.V."/>
            <person name="Martin F.M."/>
            <person name="Hacquard S."/>
        </authorList>
    </citation>
    <scope>NUCLEOTIDE SEQUENCE</scope>
    <source>
        <strain evidence="6">MPI-CAGE-AT-0016</strain>
    </source>
</reference>
<dbReference type="InterPro" id="IPR008251">
    <property type="entry name" value="Chromo_shadow_dom"/>
</dbReference>
<dbReference type="SMART" id="SM00298">
    <property type="entry name" value="CHROMO"/>
    <property type="match status" value="1"/>
</dbReference>
<feature type="region of interest" description="Disordered" evidence="4">
    <location>
        <begin position="22"/>
        <end position="107"/>
    </location>
</feature>
<protein>
    <submittedName>
        <fullName evidence="6">Heterochromatin protein one</fullName>
    </submittedName>
</protein>
<evidence type="ECO:0000313" key="7">
    <source>
        <dbReference type="Proteomes" id="UP000813385"/>
    </source>
</evidence>